<name>M8BDR5_AEGTA</name>
<comment type="similarity">
    <text evidence="1">Belongs to the ARG7 family.</text>
</comment>
<proteinExistence type="inferred from homology"/>
<protein>
    <recommendedName>
        <fullName evidence="3">Auxin-responsive protein SAUR36</fullName>
    </recommendedName>
</protein>
<evidence type="ECO:0000313" key="2">
    <source>
        <dbReference type="EnsemblPlants" id="EMT04903"/>
    </source>
</evidence>
<dbReference type="GO" id="GO:0009733">
    <property type="term" value="P:response to auxin"/>
    <property type="evidence" value="ECO:0007669"/>
    <property type="project" value="InterPro"/>
</dbReference>
<dbReference type="AlphaFoldDB" id="M8BDR5"/>
<evidence type="ECO:0000256" key="1">
    <source>
        <dbReference type="ARBA" id="ARBA00006974"/>
    </source>
</evidence>
<dbReference type="EnsemblPlants" id="EMT04903">
    <property type="protein sequence ID" value="EMT04903"/>
    <property type="gene ID" value="F775_22172"/>
</dbReference>
<accession>M8BDR5</accession>
<dbReference type="Pfam" id="PF02519">
    <property type="entry name" value="Auxin_inducible"/>
    <property type="match status" value="1"/>
</dbReference>
<dbReference type="PANTHER" id="PTHR31175:SF79">
    <property type="entry name" value="AUXIN INDUCED PROTEIN"/>
    <property type="match status" value="1"/>
</dbReference>
<organism evidence="2">
    <name type="scientific">Aegilops tauschii</name>
    <name type="common">Tausch's goatgrass</name>
    <name type="synonym">Aegilops squarrosa</name>
    <dbReference type="NCBI Taxonomy" id="37682"/>
    <lineage>
        <taxon>Eukaryota</taxon>
        <taxon>Viridiplantae</taxon>
        <taxon>Streptophyta</taxon>
        <taxon>Embryophyta</taxon>
        <taxon>Tracheophyta</taxon>
        <taxon>Spermatophyta</taxon>
        <taxon>Magnoliopsida</taxon>
        <taxon>Liliopsida</taxon>
        <taxon>Poales</taxon>
        <taxon>Poaceae</taxon>
        <taxon>BOP clade</taxon>
        <taxon>Pooideae</taxon>
        <taxon>Triticodae</taxon>
        <taxon>Triticeae</taxon>
        <taxon>Triticinae</taxon>
        <taxon>Aegilops</taxon>
    </lineage>
</organism>
<dbReference type="PANTHER" id="PTHR31175">
    <property type="entry name" value="AUXIN-RESPONSIVE FAMILY PROTEIN"/>
    <property type="match status" value="1"/>
</dbReference>
<sequence>MIHPKKLAQLAKKWQRKVAAGAGGQQASECCSAVADKGHCVVYSADGVRFEVPLAYLGTTVFVELLRMAGEEFGFASSEGGRITLPCDATVIEHYPKSRLKHYYCIERFFDTRVLPLRSMELQTASCWCSDAGGAVQLVYWQGVTTELRNALSTSSDAFLLSKHMAYSITATSKGSVILPSHANPNSSWDILSSSPKSVVSRYVKGPSNRLPSAVYMAQCPLSAIGDVVQHALSSLEGCLTFCHFLTN</sequence>
<dbReference type="InterPro" id="IPR003676">
    <property type="entry name" value="SAUR_fam"/>
</dbReference>
<dbReference type="ExpressionAtlas" id="M8BDR5">
    <property type="expression patterns" value="baseline"/>
</dbReference>
<evidence type="ECO:0008006" key="3">
    <source>
        <dbReference type="Google" id="ProtNLM"/>
    </source>
</evidence>
<reference evidence="2" key="1">
    <citation type="submission" date="2015-06" db="UniProtKB">
        <authorList>
            <consortium name="EnsemblPlants"/>
        </authorList>
    </citation>
    <scope>IDENTIFICATION</scope>
</reference>